<feature type="region of interest" description="Disordered" evidence="5">
    <location>
        <begin position="1"/>
        <end position="54"/>
    </location>
</feature>
<feature type="domain" description="Zn(2)-C6 fungal-type" evidence="6">
    <location>
        <begin position="66"/>
        <end position="95"/>
    </location>
</feature>
<comment type="caution">
    <text evidence="7">The sequence shown here is derived from an EMBL/GenBank/DDBJ whole genome shotgun (WGS) entry which is preliminary data.</text>
</comment>
<dbReference type="Pfam" id="PF04082">
    <property type="entry name" value="Fungal_trans"/>
    <property type="match status" value="1"/>
</dbReference>
<evidence type="ECO:0000256" key="3">
    <source>
        <dbReference type="ARBA" id="ARBA00023125"/>
    </source>
</evidence>
<dbReference type="SMART" id="SM00066">
    <property type="entry name" value="GAL4"/>
    <property type="match status" value="1"/>
</dbReference>
<accession>A0AAI8YS68</accession>
<dbReference type="GO" id="GO:0005634">
    <property type="term" value="C:nucleus"/>
    <property type="evidence" value="ECO:0007669"/>
    <property type="project" value="UniProtKB-SubCell"/>
</dbReference>
<feature type="compositionally biased region" description="Low complexity" evidence="5">
    <location>
        <begin position="18"/>
        <end position="37"/>
    </location>
</feature>
<evidence type="ECO:0000256" key="4">
    <source>
        <dbReference type="ARBA" id="ARBA00023242"/>
    </source>
</evidence>
<dbReference type="SUPFAM" id="SSF57701">
    <property type="entry name" value="Zn2/Cys6 DNA-binding domain"/>
    <property type="match status" value="1"/>
</dbReference>
<dbReference type="PANTHER" id="PTHR46910:SF3">
    <property type="entry name" value="HALOTOLERANCE PROTEIN 9-RELATED"/>
    <property type="match status" value="1"/>
</dbReference>
<feature type="region of interest" description="Disordered" evidence="5">
    <location>
        <begin position="662"/>
        <end position="714"/>
    </location>
</feature>
<feature type="compositionally biased region" description="Polar residues" evidence="5">
    <location>
        <begin position="663"/>
        <end position="674"/>
    </location>
</feature>
<evidence type="ECO:0000256" key="2">
    <source>
        <dbReference type="ARBA" id="ARBA00022723"/>
    </source>
</evidence>
<dbReference type="PROSITE" id="PS50048">
    <property type="entry name" value="ZN2_CY6_FUNGAL_2"/>
    <property type="match status" value="1"/>
</dbReference>
<dbReference type="PROSITE" id="PS00463">
    <property type="entry name" value="ZN2_CY6_FUNGAL_1"/>
    <property type="match status" value="1"/>
</dbReference>
<proteinExistence type="predicted"/>
<dbReference type="GO" id="GO:0003677">
    <property type="term" value="F:DNA binding"/>
    <property type="evidence" value="ECO:0007669"/>
    <property type="project" value="UniProtKB-KW"/>
</dbReference>
<feature type="compositionally biased region" description="Low complexity" evidence="5">
    <location>
        <begin position="138"/>
        <end position="156"/>
    </location>
</feature>
<protein>
    <submittedName>
        <fullName evidence="7">Fungal-specific transcription factor domain-containing</fullName>
    </submittedName>
</protein>
<evidence type="ECO:0000313" key="8">
    <source>
        <dbReference type="Proteomes" id="UP001296104"/>
    </source>
</evidence>
<dbReference type="PANTHER" id="PTHR46910">
    <property type="entry name" value="TRANSCRIPTION FACTOR PDR1"/>
    <property type="match status" value="1"/>
</dbReference>
<name>A0AAI8YS68_9PEZI</name>
<evidence type="ECO:0000313" key="7">
    <source>
        <dbReference type="EMBL" id="CAK3810541.1"/>
    </source>
</evidence>
<dbReference type="Proteomes" id="UP001296104">
    <property type="component" value="Unassembled WGS sequence"/>
</dbReference>
<keyword evidence="2" id="KW-0479">Metal-binding</keyword>
<dbReference type="GO" id="GO:0000981">
    <property type="term" value="F:DNA-binding transcription factor activity, RNA polymerase II-specific"/>
    <property type="evidence" value="ECO:0007669"/>
    <property type="project" value="InterPro"/>
</dbReference>
<dbReference type="SMART" id="SM00906">
    <property type="entry name" value="Fungal_trans"/>
    <property type="match status" value="1"/>
</dbReference>
<evidence type="ECO:0000259" key="6">
    <source>
        <dbReference type="PROSITE" id="PS50048"/>
    </source>
</evidence>
<dbReference type="InterPro" id="IPR050987">
    <property type="entry name" value="AtrR-like"/>
</dbReference>
<dbReference type="CDD" id="cd00067">
    <property type="entry name" value="GAL4"/>
    <property type="match status" value="1"/>
</dbReference>
<evidence type="ECO:0000256" key="5">
    <source>
        <dbReference type="SAM" id="MobiDB-lite"/>
    </source>
</evidence>
<dbReference type="CDD" id="cd12148">
    <property type="entry name" value="fungal_TF_MHR"/>
    <property type="match status" value="1"/>
</dbReference>
<keyword evidence="3" id="KW-0238">DNA-binding</keyword>
<gene>
    <name evidence="7" type="ORF">LECACI_7A001014</name>
</gene>
<keyword evidence="4" id="KW-0539">Nucleus</keyword>
<evidence type="ECO:0000256" key="1">
    <source>
        <dbReference type="ARBA" id="ARBA00004123"/>
    </source>
</evidence>
<dbReference type="Gene3D" id="4.10.240.10">
    <property type="entry name" value="Zn(2)-C6 fungal-type DNA-binding domain"/>
    <property type="match status" value="1"/>
</dbReference>
<sequence>MTDPSNGACPPAQTGFQSGLPRSLTPRRSSTSSSSGLFPMSLDTSGQSTPMGSLDGRLARKRAARACDQCRRRKSRCDGQLNCSACRVVGLSCSYGHVIKQARGPSYVAHLEKKVEELEGRIRKASVASEVSTDDAKSPSQSPQFGSSFNTTPATIAAPPTSSVPSLSLESLSFSNYYSFHTSTVSFSDSMVNTITCEPRGKPFGVDILRQLCNHCNQITSPPISTRPESSIKLAQALDCPNSLDLLPMNANGPPLLPAKAMVLRWINIAFSEAFLLWPFVDRPQVERTAFRLYNTNTFGQDENDGDDLALLYALVALGQRVDMGSSLVGSERQTQGLPYFGAAVSIVPLANCDRSLSAVQTVLCLALYLKANAAQMRVHAYVSAATSAALRMGLHEHVPCFPEEEQALRRRVWSSICMLDTFVSTSLGLPPTVPIDQPDFDPFPCLPSTSSDDELLPATAQFHLARILHQAVHQTYSASSAKRAVDTGTYSVSRLGLKNAAIQLDAWIQGCVTLSTPVENMTRSQLLLAYWHAYAQLLLFSPCVHHLADPNVEKGTPEYYFGTRCVQAALKAVKLADLLHKGPHLNEAYFSTIDVLAFAAMTLLVVQLGSSDGSLLGEAIKSGKRAKELLLMLSLQSRTAAECWEALSVCWTSSLKEACPSSLKSPADKSTSAAKPVDQARKTPPSSTSARSMYPKRPEVRNTDSGIGGIGESPTVSPVMAQFSGDFCSPADVMDSVALA</sequence>
<feature type="compositionally biased region" description="Polar residues" evidence="5">
    <location>
        <begin position="42"/>
        <end position="51"/>
    </location>
</feature>
<dbReference type="GO" id="GO:0006351">
    <property type="term" value="P:DNA-templated transcription"/>
    <property type="evidence" value="ECO:0007669"/>
    <property type="project" value="InterPro"/>
</dbReference>
<organism evidence="7 8">
    <name type="scientific">Lecanosticta acicola</name>
    <dbReference type="NCBI Taxonomy" id="111012"/>
    <lineage>
        <taxon>Eukaryota</taxon>
        <taxon>Fungi</taxon>
        <taxon>Dikarya</taxon>
        <taxon>Ascomycota</taxon>
        <taxon>Pezizomycotina</taxon>
        <taxon>Dothideomycetes</taxon>
        <taxon>Dothideomycetidae</taxon>
        <taxon>Mycosphaerellales</taxon>
        <taxon>Mycosphaerellaceae</taxon>
        <taxon>Lecanosticta</taxon>
    </lineage>
</organism>
<dbReference type="GO" id="GO:0008270">
    <property type="term" value="F:zinc ion binding"/>
    <property type="evidence" value="ECO:0007669"/>
    <property type="project" value="InterPro"/>
</dbReference>
<dbReference type="EMBL" id="CAVMBE010000003">
    <property type="protein sequence ID" value="CAK3810541.1"/>
    <property type="molecule type" value="Genomic_DNA"/>
</dbReference>
<keyword evidence="8" id="KW-1185">Reference proteome</keyword>
<dbReference type="InterPro" id="IPR007219">
    <property type="entry name" value="XnlR_reg_dom"/>
</dbReference>
<feature type="region of interest" description="Disordered" evidence="5">
    <location>
        <begin position="124"/>
        <end position="156"/>
    </location>
</feature>
<dbReference type="Pfam" id="PF00172">
    <property type="entry name" value="Zn_clus"/>
    <property type="match status" value="1"/>
</dbReference>
<comment type="subcellular location">
    <subcellularLocation>
        <location evidence="1">Nucleus</location>
    </subcellularLocation>
</comment>
<dbReference type="InterPro" id="IPR036864">
    <property type="entry name" value="Zn2-C6_fun-type_DNA-bd_sf"/>
</dbReference>
<dbReference type="AlphaFoldDB" id="A0AAI8YS68"/>
<reference evidence="7" key="1">
    <citation type="submission" date="2023-11" db="EMBL/GenBank/DDBJ databases">
        <authorList>
            <person name="Alioto T."/>
            <person name="Alioto T."/>
            <person name="Gomez Garrido J."/>
        </authorList>
    </citation>
    <scope>NUCLEOTIDE SEQUENCE</scope>
</reference>
<dbReference type="InterPro" id="IPR001138">
    <property type="entry name" value="Zn2Cys6_DnaBD"/>
</dbReference>